<dbReference type="Gene3D" id="3.30.530.20">
    <property type="match status" value="1"/>
</dbReference>
<organism evidence="5 6">
    <name type="scientific">Psylliodes chrysocephalus</name>
    <dbReference type="NCBI Taxonomy" id="3402493"/>
    <lineage>
        <taxon>Eukaryota</taxon>
        <taxon>Metazoa</taxon>
        <taxon>Ecdysozoa</taxon>
        <taxon>Arthropoda</taxon>
        <taxon>Hexapoda</taxon>
        <taxon>Insecta</taxon>
        <taxon>Pterygota</taxon>
        <taxon>Neoptera</taxon>
        <taxon>Endopterygota</taxon>
        <taxon>Coleoptera</taxon>
        <taxon>Polyphaga</taxon>
        <taxon>Cucujiformia</taxon>
        <taxon>Chrysomeloidea</taxon>
        <taxon>Chrysomelidae</taxon>
        <taxon>Galerucinae</taxon>
        <taxon>Alticini</taxon>
        <taxon>Psylliodes</taxon>
    </lineage>
</organism>
<evidence type="ECO:0000256" key="2">
    <source>
        <dbReference type="ARBA" id="ARBA00011814"/>
    </source>
</evidence>
<dbReference type="InterPro" id="IPR044996">
    <property type="entry name" value="COQ10-like"/>
</dbReference>
<dbReference type="GO" id="GO:0048039">
    <property type="term" value="F:ubiquinone binding"/>
    <property type="evidence" value="ECO:0007669"/>
    <property type="project" value="InterPro"/>
</dbReference>
<comment type="function">
    <text evidence="3">Required for the function of coenzyme Q in the respiratory chain. May serve as a chaperone or may be involved in the transport of Q6 from its site of synthesis to the catalytic sites of the respiratory complexes.</text>
</comment>
<dbReference type="AlphaFoldDB" id="A0A9P0CM26"/>
<proteinExistence type="inferred from homology"/>
<dbReference type="InterPro" id="IPR005031">
    <property type="entry name" value="COQ10_START"/>
</dbReference>
<name>A0A9P0CM26_9CUCU</name>
<evidence type="ECO:0000256" key="3">
    <source>
        <dbReference type="ARBA" id="ARBA00024947"/>
    </source>
</evidence>
<keyword evidence="6" id="KW-1185">Reference proteome</keyword>
<feature type="domain" description="Coenzyme Q-binding protein COQ10 START" evidence="4">
    <location>
        <begin position="48"/>
        <end position="175"/>
    </location>
</feature>
<dbReference type="PANTHER" id="PTHR12901">
    <property type="entry name" value="SPERM PROTEIN HOMOLOG"/>
    <property type="match status" value="1"/>
</dbReference>
<dbReference type="Pfam" id="PF03364">
    <property type="entry name" value="Polyketide_cyc"/>
    <property type="match status" value="1"/>
</dbReference>
<gene>
    <name evidence="5" type="ORF">PSYICH_LOCUS1961</name>
</gene>
<dbReference type="PANTHER" id="PTHR12901:SF10">
    <property type="entry name" value="COENZYME Q-BINDING PROTEIN COQ10, MITOCHONDRIAL"/>
    <property type="match status" value="1"/>
</dbReference>
<dbReference type="InterPro" id="IPR023393">
    <property type="entry name" value="START-like_dom_sf"/>
</dbReference>
<dbReference type="CDD" id="cd07813">
    <property type="entry name" value="COQ10p_like"/>
    <property type="match status" value="1"/>
</dbReference>
<evidence type="ECO:0000256" key="1">
    <source>
        <dbReference type="ARBA" id="ARBA00006885"/>
    </source>
</evidence>
<dbReference type="EMBL" id="OV651822">
    <property type="protein sequence ID" value="CAH1100571.1"/>
    <property type="molecule type" value="Genomic_DNA"/>
</dbReference>
<accession>A0A9P0CM26</accession>
<dbReference type="SUPFAM" id="SSF55961">
    <property type="entry name" value="Bet v1-like"/>
    <property type="match status" value="1"/>
</dbReference>
<dbReference type="OrthoDB" id="292693at2759"/>
<evidence type="ECO:0000313" key="5">
    <source>
        <dbReference type="EMBL" id="CAH1100571.1"/>
    </source>
</evidence>
<dbReference type="GO" id="GO:0005739">
    <property type="term" value="C:mitochondrion"/>
    <property type="evidence" value="ECO:0007669"/>
    <property type="project" value="TreeGrafter"/>
</dbReference>
<protein>
    <recommendedName>
        <fullName evidence="4">Coenzyme Q-binding protein COQ10 START domain-containing protein</fullName>
    </recommendedName>
</protein>
<dbReference type="Proteomes" id="UP001153636">
    <property type="component" value="Chromosome 10"/>
</dbReference>
<sequence length="198" mass="23086">MTFILILFDTKFILPFIMFSLSNTQHSIRQFFKASGRRKRFITRKLLGYSCSELYSVAADIENYDKFLPFCKKSTILDKQPNKLSANLEIGFPPISENYTSTVYLEEPRLVQAISTDGRLFDYLESCWLINYGLKSNPNSCIVDYSIKFSFKSVLYSHIATIFFDRLVHQMQSAFLNEVGRRYGRPSIQTRELNFVKD</sequence>
<evidence type="ECO:0000313" key="6">
    <source>
        <dbReference type="Proteomes" id="UP001153636"/>
    </source>
</evidence>
<comment type="similarity">
    <text evidence="1">Belongs to the COQ10 family.</text>
</comment>
<comment type="subunit">
    <text evidence="2">Interacts with coenzyme Q.</text>
</comment>
<dbReference type="GO" id="GO:0045333">
    <property type="term" value="P:cellular respiration"/>
    <property type="evidence" value="ECO:0007669"/>
    <property type="project" value="InterPro"/>
</dbReference>
<reference evidence="5" key="1">
    <citation type="submission" date="2022-01" db="EMBL/GenBank/DDBJ databases">
        <authorList>
            <person name="King R."/>
        </authorList>
    </citation>
    <scope>NUCLEOTIDE SEQUENCE</scope>
</reference>
<evidence type="ECO:0000259" key="4">
    <source>
        <dbReference type="Pfam" id="PF03364"/>
    </source>
</evidence>